<evidence type="ECO:0000313" key="4">
    <source>
        <dbReference type="EMBL" id="CAD6335648.1"/>
    </source>
</evidence>
<evidence type="ECO:0000259" key="2">
    <source>
        <dbReference type="Pfam" id="PF00931"/>
    </source>
</evidence>
<dbReference type="InterPro" id="IPR027417">
    <property type="entry name" value="P-loop_NTPase"/>
</dbReference>
<dbReference type="PANTHER" id="PTHR36766:SF57">
    <property type="entry name" value="DISEASE RESISTANCE PROTEIN RGA1"/>
    <property type="match status" value="1"/>
</dbReference>
<dbReference type="SUPFAM" id="SSF52058">
    <property type="entry name" value="L domain-like"/>
    <property type="match status" value="1"/>
</dbReference>
<dbReference type="Proteomes" id="UP000604825">
    <property type="component" value="Unassembled WGS sequence"/>
</dbReference>
<dbReference type="OrthoDB" id="682921at2759"/>
<feature type="domain" description="NB-ARC" evidence="2">
    <location>
        <begin position="14"/>
        <end position="72"/>
    </location>
</feature>
<dbReference type="Gene3D" id="3.40.50.300">
    <property type="entry name" value="P-loop containing nucleotide triphosphate hydrolases"/>
    <property type="match status" value="1"/>
</dbReference>
<evidence type="ECO:0008006" key="6">
    <source>
        <dbReference type="Google" id="ProtNLM"/>
    </source>
</evidence>
<reference evidence="4" key="1">
    <citation type="submission" date="2020-10" db="EMBL/GenBank/DDBJ databases">
        <authorList>
            <person name="Han B."/>
            <person name="Lu T."/>
            <person name="Zhao Q."/>
            <person name="Huang X."/>
            <person name="Zhao Y."/>
        </authorList>
    </citation>
    <scope>NUCLEOTIDE SEQUENCE</scope>
</reference>
<dbReference type="InterPro" id="IPR055414">
    <property type="entry name" value="LRR_R13L4/SHOC2-like"/>
</dbReference>
<feature type="domain" description="Disease resistance R13L4/SHOC-2-like LRR" evidence="3">
    <location>
        <begin position="132"/>
        <end position="337"/>
    </location>
</feature>
<dbReference type="Pfam" id="PF23598">
    <property type="entry name" value="LRR_14"/>
    <property type="match status" value="1"/>
</dbReference>
<accession>A0A811S3W6</accession>
<proteinExistence type="predicted"/>
<dbReference type="PANTHER" id="PTHR36766">
    <property type="entry name" value="PLANT BROAD-SPECTRUM MILDEW RESISTANCE PROTEIN RPW8"/>
    <property type="match status" value="1"/>
</dbReference>
<dbReference type="GO" id="GO:0006952">
    <property type="term" value="P:defense response"/>
    <property type="evidence" value="ECO:0007669"/>
    <property type="project" value="UniProtKB-KW"/>
</dbReference>
<name>A0A811S3W6_9POAL</name>
<organism evidence="4 5">
    <name type="scientific">Miscanthus lutarioriparius</name>
    <dbReference type="NCBI Taxonomy" id="422564"/>
    <lineage>
        <taxon>Eukaryota</taxon>
        <taxon>Viridiplantae</taxon>
        <taxon>Streptophyta</taxon>
        <taxon>Embryophyta</taxon>
        <taxon>Tracheophyta</taxon>
        <taxon>Spermatophyta</taxon>
        <taxon>Magnoliopsida</taxon>
        <taxon>Liliopsida</taxon>
        <taxon>Poales</taxon>
        <taxon>Poaceae</taxon>
        <taxon>PACMAD clade</taxon>
        <taxon>Panicoideae</taxon>
        <taxon>Andropogonodae</taxon>
        <taxon>Andropogoneae</taxon>
        <taxon>Saccharinae</taxon>
        <taxon>Miscanthus</taxon>
    </lineage>
</organism>
<dbReference type="InterPro" id="IPR032675">
    <property type="entry name" value="LRR_dom_sf"/>
</dbReference>
<keyword evidence="1" id="KW-0677">Repeat</keyword>
<dbReference type="GO" id="GO:0043531">
    <property type="term" value="F:ADP binding"/>
    <property type="evidence" value="ECO:0007669"/>
    <property type="project" value="InterPro"/>
</dbReference>
<evidence type="ECO:0000313" key="5">
    <source>
        <dbReference type="Proteomes" id="UP000604825"/>
    </source>
</evidence>
<gene>
    <name evidence="4" type="ORF">NCGR_LOCUS59746</name>
</gene>
<dbReference type="AlphaFoldDB" id="A0A811S3W6"/>
<comment type="caution">
    <text evidence="4">The sequence shown here is derived from an EMBL/GenBank/DDBJ whole genome shotgun (WGS) entry which is preliminary data.</text>
</comment>
<dbReference type="Pfam" id="PF00931">
    <property type="entry name" value="NB-ARC"/>
    <property type="match status" value="1"/>
</dbReference>
<dbReference type="EMBL" id="CAJGYO010000018">
    <property type="protein sequence ID" value="CAD6335648.1"/>
    <property type="molecule type" value="Genomic_DNA"/>
</dbReference>
<dbReference type="InterPro" id="IPR002182">
    <property type="entry name" value="NB-ARC"/>
</dbReference>
<keyword evidence="5" id="KW-1185">Reference proteome</keyword>
<dbReference type="SUPFAM" id="SSF52540">
    <property type="entry name" value="P-loop containing nucleoside triphosphate hydrolases"/>
    <property type="match status" value="1"/>
</dbReference>
<protein>
    <recommendedName>
        <fullName evidence="6">NB-ARC domain-containing protein</fullName>
    </recommendedName>
</protein>
<dbReference type="Gene3D" id="3.80.10.10">
    <property type="entry name" value="Ribonuclease Inhibitor"/>
    <property type="match status" value="1"/>
</dbReference>
<evidence type="ECO:0000259" key="3">
    <source>
        <dbReference type="Pfam" id="PF23598"/>
    </source>
</evidence>
<sequence length="400" mass="45625">MHITNKFEMKLWACVSDIFDLKKEKRYFLVLDDVWSNKPSDWNELRSLLSSGGSGSVIIVTTRSIDVALVEHTIVSCEKHDVSERIRHLVWDCQDFSMEMKSPKQLKRAGRARTFISIDNYGTVSKAFLEDLLSTFKHLRVLVFSHAGFEELPSSIGNLRHLRYLDLKWNKKIKSLPNSLCNLVNLQTLHLARCDQLVELPRDVHGLVNLMFLFLTSKQRHFLKHGFCGWPSLSDLQLKNCLELTSLTEGLGSLAALKELRIFNCPMLASLPSAMRQLSKLQKLVINNCAELDLMEPKEAMSGLCSLRSLNLVSLPKLVGFPESFNSAASSLEYVCIDDCKGLERLPSVVKDFTSLKRTIIRYSPALSRRFTVGSGEDYHLMSHVPEIWIDEVLLERYNY</sequence>
<evidence type="ECO:0000256" key="1">
    <source>
        <dbReference type="ARBA" id="ARBA00022737"/>
    </source>
</evidence>